<feature type="chain" id="PRO_5036209962" evidence="2">
    <location>
        <begin position="19"/>
        <end position="543"/>
    </location>
</feature>
<feature type="signal peptide" evidence="2">
    <location>
        <begin position="1"/>
        <end position="18"/>
    </location>
</feature>
<dbReference type="AlphaFoldDB" id="A0A7R9BBZ7"/>
<feature type="region of interest" description="Disordered" evidence="1">
    <location>
        <begin position="104"/>
        <end position="136"/>
    </location>
</feature>
<reference evidence="3" key="1">
    <citation type="submission" date="2020-11" db="EMBL/GenBank/DDBJ databases">
        <authorList>
            <person name="Tran Van P."/>
        </authorList>
    </citation>
    <scope>NUCLEOTIDE SEQUENCE</scope>
</reference>
<dbReference type="EMBL" id="OA882060">
    <property type="protein sequence ID" value="CAD7272355.1"/>
    <property type="molecule type" value="Genomic_DNA"/>
</dbReference>
<feature type="region of interest" description="Disordered" evidence="1">
    <location>
        <begin position="394"/>
        <end position="430"/>
    </location>
</feature>
<evidence type="ECO:0000313" key="4">
    <source>
        <dbReference type="Proteomes" id="UP000678499"/>
    </source>
</evidence>
<feature type="region of interest" description="Disordered" evidence="1">
    <location>
        <begin position="174"/>
        <end position="205"/>
    </location>
</feature>
<protein>
    <submittedName>
        <fullName evidence="3">Uncharacterized protein</fullName>
    </submittedName>
</protein>
<proteinExistence type="predicted"/>
<keyword evidence="2" id="KW-0732">Signal</keyword>
<feature type="region of interest" description="Disordered" evidence="1">
    <location>
        <begin position="231"/>
        <end position="253"/>
    </location>
</feature>
<sequence length="543" mass="60049">MAASSFIILLLCVPSALSLDPDIAALRKFYEIWEAVEVCLDPLKEAAKFARESVLSDSDNSKRASDEMFKDFNQESKALANSVVNDLLQQITAVKEYTTEISLPEEHSAIETNQLPKDQDPSKENTVQIPQDQVPKPKVDIELTPMSNNHIPTPAVSFEESTESWQTDVGKSQVPIGEENGKSESPAILPASHVKPSDLGTQISFPGASAEMNSVLKPKTTKEYLDNIFPLAPENPLDKGPISQGERPRRHETAVKTEISLTPSLAGFSVDLMDFSQQDFSHGSQPYEEEIRECHGTENSGTTSVFKNQVITTCISQQSSTASLRREQLTKAWKESTEKRKAGFSKDGECKENNTQIKEDMHLFQHFCEAAYKEIEGNLKCCSMNEIALQATARTDEHPDEQKEDHSLSAKSGGDLTEMPGISAGRQEGQLTGSLDQGHLWWPPVHQRDILADYLPTEGKFPVKIKSTESSCLELLNCTVDESSPGFNRAHHGSIFAAHRITPTSNTGQNFDSFVTKSLQVFIEAFAVVPDVVVPKERKINKE</sequence>
<feature type="compositionally biased region" description="Basic and acidic residues" evidence="1">
    <location>
        <begin position="394"/>
        <end position="408"/>
    </location>
</feature>
<dbReference type="Proteomes" id="UP000678499">
    <property type="component" value="Unassembled WGS sequence"/>
</dbReference>
<dbReference type="EMBL" id="CAJPEX010000023">
    <property type="protein sequence ID" value="CAG0912507.1"/>
    <property type="molecule type" value="Genomic_DNA"/>
</dbReference>
<accession>A0A7R9BBZ7</accession>
<evidence type="ECO:0000256" key="2">
    <source>
        <dbReference type="SAM" id="SignalP"/>
    </source>
</evidence>
<name>A0A7R9BBZ7_9CRUS</name>
<organism evidence="3">
    <name type="scientific">Notodromas monacha</name>
    <dbReference type="NCBI Taxonomy" id="399045"/>
    <lineage>
        <taxon>Eukaryota</taxon>
        <taxon>Metazoa</taxon>
        <taxon>Ecdysozoa</taxon>
        <taxon>Arthropoda</taxon>
        <taxon>Crustacea</taxon>
        <taxon>Oligostraca</taxon>
        <taxon>Ostracoda</taxon>
        <taxon>Podocopa</taxon>
        <taxon>Podocopida</taxon>
        <taxon>Cypridocopina</taxon>
        <taxon>Cypridoidea</taxon>
        <taxon>Cyprididae</taxon>
        <taxon>Notodromas</taxon>
    </lineage>
</organism>
<evidence type="ECO:0000256" key="1">
    <source>
        <dbReference type="SAM" id="MobiDB-lite"/>
    </source>
</evidence>
<keyword evidence="4" id="KW-1185">Reference proteome</keyword>
<evidence type="ECO:0000313" key="3">
    <source>
        <dbReference type="EMBL" id="CAD7272355.1"/>
    </source>
</evidence>
<gene>
    <name evidence="3" type="ORF">NMOB1V02_LOCUS297</name>
</gene>